<accession>A0AAX7SH86</accession>
<dbReference type="PROSITE" id="PS00292">
    <property type="entry name" value="CYCLINS"/>
    <property type="match status" value="1"/>
</dbReference>
<protein>
    <recommendedName>
        <fullName evidence="7">Cyclin-like domain-containing protein</fullName>
    </recommendedName>
</protein>
<evidence type="ECO:0000256" key="5">
    <source>
        <dbReference type="RuleBase" id="RU000383"/>
    </source>
</evidence>
<dbReference type="Gene3D" id="1.10.472.10">
    <property type="entry name" value="Cyclin-like"/>
    <property type="match status" value="3"/>
</dbReference>
<evidence type="ECO:0000313" key="8">
    <source>
        <dbReference type="Ensembl" id="ENSACLP00000043548.1"/>
    </source>
</evidence>
<feature type="compositionally biased region" description="Pro residues" evidence="6">
    <location>
        <begin position="383"/>
        <end position="393"/>
    </location>
</feature>
<evidence type="ECO:0000256" key="4">
    <source>
        <dbReference type="ARBA" id="ARBA00023306"/>
    </source>
</evidence>
<evidence type="ECO:0000256" key="3">
    <source>
        <dbReference type="ARBA" id="ARBA00023127"/>
    </source>
</evidence>
<keyword evidence="2" id="KW-0132">Cell division</keyword>
<dbReference type="InterPro" id="IPR048258">
    <property type="entry name" value="Cyclins_cyclin-box"/>
</dbReference>
<dbReference type="Proteomes" id="UP000265100">
    <property type="component" value="Chromosome 7"/>
</dbReference>
<dbReference type="Pfam" id="PF00134">
    <property type="entry name" value="Cyclin_N"/>
    <property type="match status" value="1"/>
</dbReference>
<dbReference type="InterPro" id="IPR039361">
    <property type="entry name" value="Cyclin"/>
</dbReference>
<keyword evidence="4" id="KW-0131">Cell cycle</keyword>
<organism evidence="8 9">
    <name type="scientific">Astatotilapia calliptera</name>
    <name type="common">Eastern happy</name>
    <name type="synonym">Chromis callipterus</name>
    <dbReference type="NCBI Taxonomy" id="8154"/>
    <lineage>
        <taxon>Eukaryota</taxon>
        <taxon>Metazoa</taxon>
        <taxon>Chordata</taxon>
        <taxon>Craniata</taxon>
        <taxon>Vertebrata</taxon>
        <taxon>Euteleostomi</taxon>
        <taxon>Actinopterygii</taxon>
        <taxon>Neopterygii</taxon>
        <taxon>Teleostei</taxon>
        <taxon>Neoteleostei</taxon>
        <taxon>Acanthomorphata</taxon>
        <taxon>Ovalentaria</taxon>
        <taxon>Cichlomorphae</taxon>
        <taxon>Cichliformes</taxon>
        <taxon>Cichlidae</taxon>
        <taxon>African cichlids</taxon>
        <taxon>Pseudocrenilabrinae</taxon>
        <taxon>Haplochromini</taxon>
        <taxon>Astatotilapia</taxon>
    </lineage>
</organism>
<keyword evidence="9" id="KW-1185">Reference proteome</keyword>
<dbReference type="GeneTree" id="ENSGT00940000154827"/>
<comment type="function">
    <text evidence="1">Essential for the control of the cell cycle at the G2/M (mitosis) transition.</text>
</comment>
<dbReference type="InterPro" id="IPR013763">
    <property type="entry name" value="Cyclin-like_dom"/>
</dbReference>
<evidence type="ECO:0000256" key="2">
    <source>
        <dbReference type="ARBA" id="ARBA00022618"/>
    </source>
</evidence>
<dbReference type="SUPFAM" id="SSF47954">
    <property type="entry name" value="Cyclin-like"/>
    <property type="match status" value="1"/>
</dbReference>
<evidence type="ECO:0000313" key="9">
    <source>
        <dbReference type="Proteomes" id="UP000265100"/>
    </source>
</evidence>
<reference evidence="9" key="2">
    <citation type="submission" date="2023-03" db="EMBL/GenBank/DDBJ databases">
        <authorList>
            <consortium name="Wellcome Sanger Institute Data Sharing"/>
        </authorList>
    </citation>
    <scope>NUCLEOTIDE SEQUENCE [LARGE SCALE GENOMIC DNA]</scope>
</reference>
<keyword evidence="3 5" id="KW-0195">Cyclin</keyword>
<evidence type="ECO:0000259" key="7">
    <source>
        <dbReference type="SMART" id="SM00385"/>
    </source>
</evidence>
<dbReference type="Ensembl" id="ENSACLT00000091404.1">
    <property type="protein sequence ID" value="ENSACLP00000043548.1"/>
    <property type="gene ID" value="ENSACLG00000002750.2"/>
</dbReference>
<dbReference type="InterPro" id="IPR006671">
    <property type="entry name" value="Cyclin_N"/>
</dbReference>
<gene>
    <name evidence="8" type="primary">CCNI</name>
</gene>
<dbReference type="AlphaFoldDB" id="A0AAX7SH86"/>
<dbReference type="PANTHER" id="PTHR10177">
    <property type="entry name" value="CYCLINS"/>
    <property type="match status" value="1"/>
</dbReference>
<dbReference type="GO" id="GO:0051301">
    <property type="term" value="P:cell division"/>
    <property type="evidence" value="ECO:0007669"/>
    <property type="project" value="UniProtKB-KW"/>
</dbReference>
<name>A0AAX7SH86_ASTCA</name>
<dbReference type="SMART" id="SM00385">
    <property type="entry name" value="CYCLIN"/>
    <property type="match status" value="1"/>
</dbReference>
<feature type="domain" description="Cyclin-like" evidence="7">
    <location>
        <begin position="52"/>
        <end position="113"/>
    </location>
</feature>
<evidence type="ECO:0000256" key="1">
    <source>
        <dbReference type="ARBA" id="ARBA00003222"/>
    </source>
</evidence>
<dbReference type="FunFam" id="1.10.472.10:FF:000052">
    <property type="entry name" value="cyclin-I isoform X1"/>
    <property type="match status" value="1"/>
</dbReference>
<evidence type="ECO:0000256" key="6">
    <source>
        <dbReference type="SAM" id="MobiDB-lite"/>
    </source>
</evidence>
<feature type="compositionally biased region" description="Low complexity" evidence="6">
    <location>
        <begin position="283"/>
        <end position="306"/>
    </location>
</feature>
<reference evidence="8" key="3">
    <citation type="submission" date="2025-08" db="UniProtKB">
        <authorList>
            <consortium name="Ensembl"/>
        </authorList>
    </citation>
    <scope>IDENTIFICATION</scope>
</reference>
<feature type="region of interest" description="Disordered" evidence="6">
    <location>
        <begin position="249"/>
        <end position="308"/>
    </location>
</feature>
<dbReference type="InterPro" id="IPR036915">
    <property type="entry name" value="Cyclin-like_sf"/>
</dbReference>
<comment type="similarity">
    <text evidence="5">Belongs to the cyclin family.</text>
</comment>
<sequence>MKFTEPWGRQRLSFLLEKAASREAKMWKVYVPKKPSSQDTDISPAQRDEAVRWLTEVHGRLQLYPETLVLAVSILDRFLAPIKCVPSLKELAASSGCGCSPSEILRMERIILDKLNWDLHTATALDFLHIFHAMVLSCRSGFLDSMLGLNRSQHLALLTQQLYHCLADHTLMQLRGSMLALALFTLELENCCPDWLALTIELLRKAQINSSELIRSRELVARSLSTLRAPLPPNTVYIYQPPQPTPPCCTLGTITSTTESSRDHVTSAHPQSTAGGGEEEESQQPLSVSSSSSSADSSIPALLSPPKHLRHLNHLQKVTLRCKASTKRKVEEMEVDDFYDGIKRLYNEDVTTTNTTAVQEGAKTPIAGGGGVLPARQEGSSSPCPPLQPASAS</sequence>
<reference evidence="8" key="4">
    <citation type="submission" date="2025-09" db="UniProtKB">
        <authorList>
            <consortium name="Ensembl"/>
        </authorList>
    </citation>
    <scope>IDENTIFICATION</scope>
</reference>
<proteinExistence type="inferred from homology"/>
<feature type="region of interest" description="Disordered" evidence="6">
    <location>
        <begin position="361"/>
        <end position="393"/>
    </location>
</feature>
<reference evidence="8 9" key="1">
    <citation type="submission" date="2018-05" db="EMBL/GenBank/DDBJ databases">
        <authorList>
            <person name="Datahose"/>
        </authorList>
    </citation>
    <scope>NUCLEOTIDE SEQUENCE</scope>
</reference>